<dbReference type="EMBL" id="MHOZ01000057">
    <property type="protein sequence ID" value="OGZ71372.1"/>
    <property type="molecule type" value="Genomic_DNA"/>
</dbReference>
<dbReference type="Proteomes" id="UP000178826">
    <property type="component" value="Unassembled WGS sequence"/>
</dbReference>
<accession>A0A1G2I984</accession>
<comment type="caution">
    <text evidence="1">The sequence shown here is derived from an EMBL/GenBank/DDBJ whole genome shotgun (WGS) entry which is preliminary data.</text>
</comment>
<gene>
    <name evidence="1" type="ORF">A2998_01945</name>
</gene>
<reference evidence="1 2" key="1">
    <citation type="journal article" date="2016" name="Nat. Commun.">
        <title>Thousands of microbial genomes shed light on interconnected biogeochemical processes in an aquifer system.</title>
        <authorList>
            <person name="Anantharaman K."/>
            <person name="Brown C.T."/>
            <person name="Hug L.A."/>
            <person name="Sharon I."/>
            <person name="Castelle C.J."/>
            <person name="Probst A.J."/>
            <person name="Thomas B.C."/>
            <person name="Singh A."/>
            <person name="Wilkins M.J."/>
            <person name="Karaoz U."/>
            <person name="Brodie E.L."/>
            <person name="Williams K.H."/>
            <person name="Hubbard S.S."/>
            <person name="Banfield J.F."/>
        </authorList>
    </citation>
    <scope>NUCLEOTIDE SEQUENCE [LARGE SCALE GENOMIC DNA]</scope>
</reference>
<evidence type="ECO:0000313" key="2">
    <source>
        <dbReference type="Proteomes" id="UP000178826"/>
    </source>
</evidence>
<protein>
    <submittedName>
        <fullName evidence="1">Uncharacterized protein</fullName>
    </submittedName>
</protein>
<name>A0A1G2I984_9BACT</name>
<evidence type="ECO:0000313" key="1">
    <source>
        <dbReference type="EMBL" id="OGZ71372.1"/>
    </source>
</evidence>
<sequence>MTEKIEPNLQAKEFNSDKERLEFLEKNIVEHIQNAISKFRELFQKDLDERIKELGIDPTTQQQSVKNQKKG</sequence>
<dbReference type="AlphaFoldDB" id="A0A1G2I984"/>
<organism evidence="1 2">
    <name type="scientific">Candidatus Staskawiczbacteria bacterium RIFCSPLOWO2_01_FULL_37_25b</name>
    <dbReference type="NCBI Taxonomy" id="1802213"/>
    <lineage>
        <taxon>Bacteria</taxon>
        <taxon>Candidatus Staskawicziibacteriota</taxon>
    </lineage>
</organism>
<proteinExistence type="predicted"/>